<evidence type="ECO:0000313" key="3">
    <source>
        <dbReference type="Proteomes" id="UP001597308"/>
    </source>
</evidence>
<evidence type="ECO:0000313" key="2">
    <source>
        <dbReference type="EMBL" id="MFD1702950.1"/>
    </source>
</evidence>
<reference evidence="3" key="1">
    <citation type="journal article" date="2019" name="Int. J. Syst. Evol. Microbiol.">
        <title>The Global Catalogue of Microorganisms (GCM) 10K type strain sequencing project: providing services to taxonomists for standard genome sequencing and annotation.</title>
        <authorList>
            <consortium name="The Broad Institute Genomics Platform"/>
            <consortium name="The Broad Institute Genome Sequencing Center for Infectious Disease"/>
            <person name="Wu L."/>
            <person name="Ma J."/>
        </authorList>
    </citation>
    <scope>NUCLEOTIDE SEQUENCE [LARGE SCALE GENOMIC DNA]</scope>
    <source>
        <strain evidence="3">KCTC 23707</strain>
    </source>
</reference>
<proteinExistence type="predicted"/>
<dbReference type="InterPro" id="IPR050492">
    <property type="entry name" value="Bact_metal-bind_prot9"/>
</dbReference>
<keyword evidence="1" id="KW-0732">Signal</keyword>
<gene>
    <name evidence="2" type="ORF">ACFSCV_08020</name>
</gene>
<dbReference type="PANTHER" id="PTHR42953">
    <property type="entry name" value="HIGH-AFFINITY ZINC UPTAKE SYSTEM PROTEIN ZNUA-RELATED"/>
    <property type="match status" value="1"/>
</dbReference>
<dbReference type="PANTHER" id="PTHR42953:SF4">
    <property type="entry name" value="METAL ABC TRANSPORTER SUBSTRATE-BINDING PROTEIN"/>
    <property type="match status" value="1"/>
</dbReference>
<protein>
    <submittedName>
        <fullName evidence="2">Metal ABC transporter substrate-binding protein</fullName>
    </submittedName>
</protein>
<name>A0ABW4K436_9HYPH</name>
<dbReference type="Pfam" id="PF01297">
    <property type="entry name" value="ZnuA"/>
    <property type="match status" value="1"/>
</dbReference>
<evidence type="ECO:0000256" key="1">
    <source>
        <dbReference type="SAM" id="SignalP"/>
    </source>
</evidence>
<keyword evidence="3" id="KW-1185">Reference proteome</keyword>
<organism evidence="2 3">
    <name type="scientific">Methylopila henanensis</name>
    <dbReference type="NCBI Taxonomy" id="873516"/>
    <lineage>
        <taxon>Bacteria</taxon>
        <taxon>Pseudomonadati</taxon>
        <taxon>Pseudomonadota</taxon>
        <taxon>Alphaproteobacteria</taxon>
        <taxon>Hyphomicrobiales</taxon>
        <taxon>Methylopilaceae</taxon>
        <taxon>Methylopila</taxon>
    </lineage>
</organism>
<sequence>MTALRLLAAGLALALTLGAARAEDKTVVLTAHPAAQAITAALAAGSPIDVRPVQPAKLPATRLASYLAGRGAATLRAAAGTADAVVTFRSFWPDDPLYPHARRANIRIVEIDAGRPLDGALPGIALLAPQEDAQAYAALDLSPMPATGEGAAPWLSPTALGRMADVVAADLERLAPEAKEAIAGNLAAMKRRLIAVKAKADVGLAAAPDVTVLALSGRYGYLANDLGLDLLASITAAPGEWTPERAERLAALIKARKAAVVLLDAEPSEEIAKAVSSSGARVVVMEQAETAAGDPVAVVERNVADLTDALARPK</sequence>
<feature type="signal peptide" evidence="1">
    <location>
        <begin position="1"/>
        <end position="22"/>
    </location>
</feature>
<comment type="caution">
    <text evidence="2">The sequence shown here is derived from an EMBL/GenBank/DDBJ whole genome shotgun (WGS) entry which is preliminary data.</text>
</comment>
<dbReference type="SUPFAM" id="SSF53807">
    <property type="entry name" value="Helical backbone' metal receptor"/>
    <property type="match status" value="1"/>
</dbReference>
<feature type="chain" id="PRO_5047541478" evidence="1">
    <location>
        <begin position="23"/>
        <end position="314"/>
    </location>
</feature>
<dbReference type="EMBL" id="JBHUER010000004">
    <property type="protein sequence ID" value="MFD1702950.1"/>
    <property type="molecule type" value="Genomic_DNA"/>
</dbReference>
<dbReference type="Gene3D" id="3.40.50.1980">
    <property type="entry name" value="Nitrogenase molybdenum iron protein domain"/>
    <property type="match status" value="1"/>
</dbReference>
<dbReference type="Proteomes" id="UP001597308">
    <property type="component" value="Unassembled WGS sequence"/>
</dbReference>
<accession>A0ABW4K436</accession>
<dbReference type="InterPro" id="IPR006127">
    <property type="entry name" value="ZnuA-like"/>
</dbReference>
<dbReference type="RefSeq" id="WP_378798697.1">
    <property type="nucleotide sequence ID" value="NZ_JBHUER010000004.1"/>
</dbReference>